<proteinExistence type="predicted"/>
<dbReference type="EMBL" id="CP078063">
    <property type="protein sequence ID" value="UVE50437.1"/>
    <property type="molecule type" value="Genomic_DNA"/>
</dbReference>
<protein>
    <submittedName>
        <fullName evidence="2">GNAT family N-acetyltransferase</fullName>
    </submittedName>
</protein>
<reference evidence="2" key="1">
    <citation type="submission" date="2021-07" db="EMBL/GenBank/DDBJ databases">
        <title>Studies on halocins as antimicrobial molecules from haloarchaea.</title>
        <authorList>
            <person name="Kumar S."/>
            <person name="Khare S.K."/>
        </authorList>
    </citation>
    <scope>NUCLEOTIDE SEQUENCE</scope>
    <source>
        <strain evidence="2">NCIM 5678</strain>
    </source>
</reference>
<dbReference type="InterPro" id="IPR038740">
    <property type="entry name" value="BioF2-like_GNAT_dom"/>
</dbReference>
<accession>A0ABY5RDM3</accession>
<dbReference type="PANTHER" id="PTHR36174:SF1">
    <property type="entry name" value="LIPID II:GLYCINE GLYCYLTRANSFERASE"/>
    <property type="match status" value="1"/>
</dbReference>
<dbReference type="Proteomes" id="UP001058330">
    <property type="component" value="Chromosome"/>
</dbReference>
<dbReference type="PANTHER" id="PTHR36174">
    <property type="entry name" value="LIPID II:GLYCINE GLYCYLTRANSFERASE"/>
    <property type="match status" value="1"/>
</dbReference>
<dbReference type="InterPro" id="IPR016181">
    <property type="entry name" value="Acyl_CoA_acyltransferase"/>
</dbReference>
<keyword evidence="3" id="KW-1185">Reference proteome</keyword>
<name>A0ABY5RDM3_HALLR</name>
<evidence type="ECO:0000313" key="3">
    <source>
        <dbReference type="Proteomes" id="UP001058330"/>
    </source>
</evidence>
<gene>
    <name evidence="2" type="ORF">KU306_00560</name>
</gene>
<feature type="domain" description="BioF2-like acetyltransferase" evidence="1">
    <location>
        <begin position="166"/>
        <end position="297"/>
    </location>
</feature>
<dbReference type="RefSeq" id="WP_258302542.1">
    <property type="nucleotide sequence ID" value="NZ_CP078063.1"/>
</dbReference>
<dbReference type="InterPro" id="IPR050644">
    <property type="entry name" value="PG_Glycine_Bridge_Synth"/>
</dbReference>
<dbReference type="SUPFAM" id="SSF55729">
    <property type="entry name" value="Acyl-CoA N-acyltransferases (Nat)"/>
    <property type="match status" value="1"/>
</dbReference>
<dbReference type="Gene3D" id="3.40.630.30">
    <property type="match status" value="1"/>
</dbReference>
<dbReference type="GeneID" id="74527337"/>
<evidence type="ECO:0000313" key="2">
    <source>
        <dbReference type="EMBL" id="UVE50437.1"/>
    </source>
</evidence>
<sequence>MGLEFVDLTADPDAWNRYVDHDHVTGATPFHRGEALRVLEAHSKGTLHCLVGLHGDEPVGLLPVFETTRYGRPAVVSPPHILESFSLGPVLNTANTGKRRRREQTLDEFVSGSVQWLHDAFDPDFIHLRGTTDLTDVRCYRWADFDATPDYTYHVDLTADEETIKSRFSRNIRRNIKDLDDHRLTFELGDRDDIDMVLDLVRDRHEQQDKSYRVTPAFVTDLADALPDGTVRTHVAVVDGDPETGIIAIHDDDRVYRWQGAVDPGVGFPVVSLLDWHIMQTAKAEGASVYDLGGANMKRLTGFKAKLGPELAVYYNLRWRSTPMALRQMAAATVAPAVPFSLPGPLGGFLTER</sequence>
<evidence type="ECO:0000259" key="1">
    <source>
        <dbReference type="Pfam" id="PF13480"/>
    </source>
</evidence>
<organism evidence="2 3">
    <name type="scientific">Haloferax larsenii</name>
    <dbReference type="NCBI Taxonomy" id="302484"/>
    <lineage>
        <taxon>Archaea</taxon>
        <taxon>Methanobacteriati</taxon>
        <taxon>Methanobacteriota</taxon>
        <taxon>Stenosarchaea group</taxon>
        <taxon>Halobacteria</taxon>
        <taxon>Halobacteriales</taxon>
        <taxon>Haloferacaceae</taxon>
        <taxon>Haloferax</taxon>
    </lineage>
</organism>
<dbReference type="Pfam" id="PF13480">
    <property type="entry name" value="Acetyltransf_6"/>
    <property type="match status" value="1"/>
</dbReference>